<evidence type="ECO:0000256" key="1">
    <source>
        <dbReference type="SAM" id="Coils"/>
    </source>
</evidence>
<evidence type="ECO:0000256" key="2">
    <source>
        <dbReference type="SAM" id="MobiDB-lite"/>
    </source>
</evidence>
<feature type="coiled-coil region" evidence="1">
    <location>
        <begin position="737"/>
        <end position="831"/>
    </location>
</feature>
<name>A0A365N1M1_GIBIN</name>
<proteinExistence type="predicted"/>
<keyword evidence="1" id="KW-0175">Coiled coil</keyword>
<evidence type="ECO:0000256" key="3">
    <source>
        <dbReference type="SAM" id="Phobius"/>
    </source>
</evidence>
<evidence type="ECO:0008006" key="6">
    <source>
        <dbReference type="Google" id="ProtNLM"/>
    </source>
</evidence>
<keyword evidence="3" id="KW-0472">Membrane</keyword>
<dbReference type="EMBL" id="PKMI01000027">
    <property type="protein sequence ID" value="RBA14635.1"/>
    <property type="molecule type" value="Genomic_DNA"/>
</dbReference>
<feature type="region of interest" description="Disordered" evidence="2">
    <location>
        <begin position="62"/>
        <end position="94"/>
    </location>
</feature>
<protein>
    <recommendedName>
        <fullName evidence="6">F-box domain-containing protein</fullName>
    </recommendedName>
</protein>
<feature type="transmembrane region" description="Helical" evidence="3">
    <location>
        <begin position="708"/>
        <end position="727"/>
    </location>
</feature>
<gene>
    <name evidence="4" type="ORF">FPRO05_13446</name>
</gene>
<keyword evidence="3" id="KW-0812">Transmembrane</keyword>
<keyword evidence="3" id="KW-1133">Transmembrane helix</keyword>
<sequence length="842" mass="95625">MLKRWLCTLFSCCRRGMPLDCSEEVESIHPMRADEVNNPMSVEMPKIGTAKSSTNSLFQQTTSSLDNHQTKKAKPEMDGLVTPKTPEASEEPHTEGPVAIIQHRLESSTDLLVPPTTSHKCQTTKIELEAEWSVTPKDLSPSENPHTHGPVNVIKEKLDKPLTASKLGALPEEILLDIIQLIYEGTDQQSRFAFFVLRQVSQQFRRLAKDKMFLLHPFSDRDCCACNWVFRKTHCFEHKTRCEDTTGLANLVRKDKICEGCQLEVDKRQRRGVSLTCKFAARDNIDWVYCYICYVEHPSSCFSREELQKESNRACIAKTGYVRLCEHKVLFWYDLKHQAMRPGGFDEIQICRHPSHLENDLRHNEIPTAKLVGSYDGILSLSLSLTVVSAERCRTVVTGQNSSVAADQVLDAIQSVRRHGAQCILPERNTKAPPEMDAFVTPDIHAGEERMWTPIRKWPKHGELKDRNDWKKRANGLSVFCEPRHYGPNKSITRLCFLFTLLFPLPPARRFKMKLFTLTVLFAVLLGIFAVEAGYQPPNTCPLQSTRPAQSIGLFSANGCPNLFAGADKCPIEGIDLCHPLPDSTLSRVPRPLPASTSPEPESTGPLETENSGTEALIGKLIDIVARLEPQFERLLKIQEGIRLFSRPAFPHAGFVLSLITIINFPKKRLLLAGEQLFKWSEEALEASRNSLPGSTQQKKWAGRTWQYIVWFFTFSIYSIGYYTAWFREDSSDKNQVKELTEQNQHLATENEVLKHNNGLYTTTTDKLSKQNRGQETHIKYLKTQLKASKEEVARYVKELGELEVERHDQIEGLNNEIQFLKDKVRAAEKVVDAMFMAEEGK</sequence>
<dbReference type="Proteomes" id="UP000251714">
    <property type="component" value="Unassembled WGS sequence"/>
</dbReference>
<feature type="region of interest" description="Disordered" evidence="2">
    <location>
        <begin position="588"/>
        <end position="611"/>
    </location>
</feature>
<evidence type="ECO:0000313" key="5">
    <source>
        <dbReference type="Proteomes" id="UP000251714"/>
    </source>
</evidence>
<comment type="caution">
    <text evidence="4">The sequence shown here is derived from an EMBL/GenBank/DDBJ whole genome shotgun (WGS) entry which is preliminary data.</text>
</comment>
<reference evidence="4 5" key="1">
    <citation type="submission" date="2017-12" db="EMBL/GenBank/DDBJ databases">
        <title>Genome sequence of the mycotoxigenic crop pathogen Fusarium proliferatum, strain ITEM 2341 from Date Palm.</title>
        <authorList>
            <person name="Almiman B.F."/>
            <person name="Shittu T.A."/>
            <person name="Muthumeenakshi S."/>
            <person name="Baroncelli R."/>
            <person name="Sreenivasaprasada S."/>
        </authorList>
    </citation>
    <scope>NUCLEOTIDE SEQUENCE [LARGE SCALE GENOMIC DNA]</scope>
    <source>
        <strain evidence="4 5">ITEM 2341</strain>
    </source>
</reference>
<feature type="transmembrane region" description="Helical" evidence="3">
    <location>
        <begin position="515"/>
        <end position="535"/>
    </location>
</feature>
<evidence type="ECO:0000313" key="4">
    <source>
        <dbReference type="EMBL" id="RBA14635.1"/>
    </source>
</evidence>
<dbReference type="AlphaFoldDB" id="A0A365N1M1"/>
<organism evidence="4 5">
    <name type="scientific">Gibberella intermedia</name>
    <name type="common">Bulb rot disease fungus</name>
    <name type="synonym">Fusarium proliferatum</name>
    <dbReference type="NCBI Taxonomy" id="948311"/>
    <lineage>
        <taxon>Eukaryota</taxon>
        <taxon>Fungi</taxon>
        <taxon>Dikarya</taxon>
        <taxon>Ascomycota</taxon>
        <taxon>Pezizomycotina</taxon>
        <taxon>Sordariomycetes</taxon>
        <taxon>Hypocreomycetidae</taxon>
        <taxon>Hypocreales</taxon>
        <taxon>Nectriaceae</taxon>
        <taxon>Fusarium</taxon>
        <taxon>Fusarium fujikuroi species complex</taxon>
    </lineage>
</organism>
<accession>A0A365N1M1</accession>